<evidence type="ECO:0000256" key="4">
    <source>
        <dbReference type="ARBA" id="ARBA00022898"/>
    </source>
</evidence>
<dbReference type="SUPFAM" id="SSF53383">
    <property type="entry name" value="PLP-dependent transferases"/>
    <property type="match status" value="1"/>
</dbReference>
<dbReference type="InterPro" id="IPR015421">
    <property type="entry name" value="PyrdxlP-dep_Trfase_major"/>
</dbReference>
<dbReference type="NCBIfam" id="NF006580">
    <property type="entry name" value="PRK09105.1"/>
    <property type="match status" value="1"/>
</dbReference>
<evidence type="ECO:0000256" key="1">
    <source>
        <dbReference type="ARBA" id="ARBA00007970"/>
    </source>
</evidence>
<dbReference type="CDD" id="cd00609">
    <property type="entry name" value="AAT_like"/>
    <property type="match status" value="1"/>
</dbReference>
<dbReference type="Proteomes" id="UP000306631">
    <property type="component" value="Unassembled WGS sequence"/>
</dbReference>
<gene>
    <name evidence="7" type="ORF">E5352_18875</name>
</gene>
<evidence type="ECO:0000313" key="8">
    <source>
        <dbReference type="Proteomes" id="UP000306631"/>
    </source>
</evidence>
<dbReference type="InterPro" id="IPR015424">
    <property type="entry name" value="PyrdxlP-dep_Trfase"/>
</dbReference>
<evidence type="ECO:0000256" key="2">
    <source>
        <dbReference type="ARBA" id="ARBA00022576"/>
    </source>
</evidence>
<evidence type="ECO:0000313" key="7">
    <source>
        <dbReference type="EMBL" id="TGY31473.1"/>
    </source>
</evidence>
<keyword evidence="5" id="KW-0732">Signal</keyword>
<dbReference type="PANTHER" id="PTHR43643:SF3">
    <property type="entry name" value="HISTIDINOL-PHOSPHATE AMINOTRANSFERASE"/>
    <property type="match status" value="1"/>
</dbReference>
<dbReference type="RefSeq" id="WP_136007146.1">
    <property type="nucleotide sequence ID" value="NZ_SRYW01000027.1"/>
</dbReference>
<feature type="domain" description="Aminotransferase class I/classII large" evidence="6">
    <location>
        <begin position="47"/>
        <end position="364"/>
    </location>
</feature>
<reference evidence="7 8" key="1">
    <citation type="submission" date="2019-04" db="EMBL/GenBank/DDBJ databases">
        <title>Microbes associate with the intestines of laboratory mice.</title>
        <authorList>
            <person name="Navarre W."/>
            <person name="Wong E."/>
            <person name="Huang K."/>
            <person name="Tropini C."/>
            <person name="Ng K."/>
            <person name="Yu B."/>
        </authorList>
    </citation>
    <scope>NUCLEOTIDE SEQUENCE [LARGE SCALE GENOMIC DNA]</scope>
    <source>
        <strain evidence="7 8">NM62_B4-13</strain>
    </source>
</reference>
<dbReference type="InterPro" id="IPR004839">
    <property type="entry name" value="Aminotransferase_I/II_large"/>
</dbReference>
<feature type="chain" id="PRO_5020834170" evidence="5">
    <location>
        <begin position="33"/>
        <end position="375"/>
    </location>
</feature>
<proteinExistence type="inferred from homology"/>
<dbReference type="InterPro" id="IPR050106">
    <property type="entry name" value="HistidinolP_aminotransfase"/>
</dbReference>
<evidence type="ECO:0000256" key="5">
    <source>
        <dbReference type="SAM" id="SignalP"/>
    </source>
</evidence>
<dbReference type="InterPro" id="IPR006311">
    <property type="entry name" value="TAT_signal"/>
</dbReference>
<sequence>MTHPSAPSRRSFLHLAGTGLALSTLGLTPAQAALPRSGPAAPAGVPVLLNFNECPYGPAPAALAAARDVAGRSGRYLFAMAGELRDLFAAQEGLGKEQVRLFPGSSEPLNRAAVLWTGAGAGLVVADPTFEALGDLAAARGAPVVRVPLRADGAHDVRAMVAAAARIDAGLLYLCNPNNPTGSITPAADIAWLLAHKPARTRVLVDEAYLQYSEQRSVIGQVMQRDDLIVLRTFSKLYGMAGLRLGVAAAHPDRLRELASLGDNPLPVTALAAGLASLRDPDLIVRRRAENAQVRQATIAWLGKRGFSCVPSEANCFVVDVQREGAAFAAAMAERGVVIGRSWAIWPQRVRVTVGTAAEMERFQTAFAAAIDPPR</sequence>
<dbReference type="PROSITE" id="PS51318">
    <property type="entry name" value="TAT"/>
    <property type="match status" value="1"/>
</dbReference>
<dbReference type="GO" id="GO:0030170">
    <property type="term" value="F:pyridoxal phosphate binding"/>
    <property type="evidence" value="ECO:0007669"/>
    <property type="project" value="InterPro"/>
</dbReference>
<dbReference type="Pfam" id="PF00155">
    <property type="entry name" value="Aminotran_1_2"/>
    <property type="match status" value="1"/>
</dbReference>
<feature type="signal peptide" evidence="5">
    <location>
        <begin position="1"/>
        <end position="32"/>
    </location>
</feature>
<dbReference type="PANTHER" id="PTHR43643">
    <property type="entry name" value="HISTIDINOL-PHOSPHATE AMINOTRANSFERASE 2"/>
    <property type="match status" value="1"/>
</dbReference>
<dbReference type="Gene3D" id="3.90.1150.10">
    <property type="entry name" value="Aspartate Aminotransferase, domain 1"/>
    <property type="match status" value="1"/>
</dbReference>
<accession>A0A4S2CU26</accession>
<dbReference type="InterPro" id="IPR015422">
    <property type="entry name" value="PyrdxlP-dep_Trfase_small"/>
</dbReference>
<protein>
    <submittedName>
        <fullName evidence="7">Aminotransferase class I/II-fold pyridoxal phosphate-dependent enzyme</fullName>
    </submittedName>
</protein>
<comment type="similarity">
    <text evidence="1">Belongs to the class-II pyridoxal-phosphate-dependent aminotransferase family. Histidinol-phosphate aminotransferase subfamily.</text>
</comment>
<organism evidence="7 8">
    <name type="scientific">Stenotrophomonas maltophilia</name>
    <name type="common">Pseudomonas maltophilia</name>
    <name type="synonym">Xanthomonas maltophilia</name>
    <dbReference type="NCBI Taxonomy" id="40324"/>
    <lineage>
        <taxon>Bacteria</taxon>
        <taxon>Pseudomonadati</taxon>
        <taxon>Pseudomonadota</taxon>
        <taxon>Gammaproteobacteria</taxon>
        <taxon>Lysobacterales</taxon>
        <taxon>Lysobacteraceae</taxon>
        <taxon>Stenotrophomonas</taxon>
        <taxon>Stenotrophomonas maltophilia group</taxon>
    </lineage>
</organism>
<dbReference type="OrthoDB" id="9813612at2"/>
<dbReference type="Gene3D" id="3.40.640.10">
    <property type="entry name" value="Type I PLP-dependent aspartate aminotransferase-like (Major domain)"/>
    <property type="match status" value="1"/>
</dbReference>
<keyword evidence="2 7" id="KW-0032">Aminotransferase</keyword>
<keyword evidence="4" id="KW-0663">Pyridoxal phosphate</keyword>
<comment type="caution">
    <text evidence="7">The sequence shown here is derived from an EMBL/GenBank/DDBJ whole genome shotgun (WGS) entry which is preliminary data.</text>
</comment>
<dbReference type="EMBL" id="SRYW01000027">
    <property type="protein sequence ID" value="TGY31473.1"/>
    <property type="molecule type" value="Genomic_DNA"/>
</dbReference>
<keyword evidence="3 7" id="KW-0808">Transferase</keyword>
<dbReference type="GO" id="GO:0008483">
    <property type="term" value="F:transaminase activity"/>
    <property type="evidence" value="ECO:0007669"/>
    <property type="project" value="UniProtKB-KW"/>
</dbReference>
<name>A0A4S2CU26_STEMA</name>
<evidence type="ECO:0000256" key="3">
    <source>
        <dbReference type="ARBA" id="ARBA00022679"/>
    </source>
</evidence>
<dbReference type="AlphaFoldDB" id="A0A4S2CU26"/>
<evidence type="ECO:0000259" key="6">
    <source>
        <dbReference type="Pfam" id="PF00155"/>
    </source>
</evidence>